<name>A0A8T2U9S3_CERRI</name>
<keyword evidence="1" id="KW-0812">Transmembrane</keyword>
<dbReference type="PANTHER" id="PTHR34201:SF1">
    <property type="entry name" value="GLYCINE-RICH PROTEIN"/>
    <property type="match status" value="1"/>
</dbReference>
<keyword evidence="3" id="KW-1185">Reference proteome</keyword>
<sequence length="252" mass="27302">MSFMIIIFNSVPGLEIPSLLSRSLSSQFRGPLPLFSDLMTASTKMRTVTDLMDNLPEGSIDGFPDSVDKLEIHREREGQEESWASVLFAKLVWLLWKLPCMYSSDLGRLGPGFGVGAGFGFGIGFGLIGGAGFGFGLPGMQFGFGFGAGFGVGIGFGYGIGKGWAYDENGEHCNIPGIQGFPRANSNQLSSVCKDRGGGAVWNKDICIQTCNDSSEHGKEDLSVMWDQFLHNSKLALESFNEKQICRINKDT</sequence>
<dbReference type="PANTHER" id="PTHR34201">
    <property type="entry name" value="GLYCINE-RICH PROTEIN"/>
    <property type="match status" value="1"/>
</dbReference>
<proteinExistence type="predicted"/>
<evidence type="ECO:0000313" key="3">
    <source>
        <dbReference type="Proteomes" id="UP000825935"/>
    </source>
</evidence>
<feature type="transmembrane region" description="Helical" evidence="1">
    <location>
        <begin position="112"/>
        <end position="136"/>
    </location>
</feature>
<feature type="transmembrane region" description="Helical" evidence="1">
    <location>
        <begin position="142"/>
        <end position="161"/>
    </location>
</feature>
<evidence type="ECO:0000256" key="1">
    <source>
        <dbReference type="SAM" id="Phobius"/>
    </source>
</evidence>
<organism evidence="2 3">
    <name type="scientific">Ceratopteris richardii</name>
    <name type="common">Triangle waterfern</name>
    <dbReference type="NCBI Taxonomy" id="49495"/>
    <lineage>
        <taxon>Eukaryota</taxon>
        <taxon>Viridiplantae</taxon>
        <taxon>Streptophyta</taxon>
        <taxon>Embryophyta</taxon>
        <taxon>Tracheophyta</taxon>
        <taxon>Polypodiopsida</taxon>
        <taxon>Polypodiidae</taxon>
        <taxon>Polypodiales</taxon>
        <taxon>Pteridineae</taxon>
        <taxon>Pteridaceae</taxon>
        <taxon>Parkerioideae</taxon>
        <taxon>Ceratopteris</taxon>
    </lineage>
</organism>
<dbReference type="InterPro" id="IPR053288">
    <property type="entry name" value="TGD_Bridge_Protein"/>
</dbReference>
<keyword evidence="1" id="KW-0472">Membrane</keyword>
<dbReference type="OrthoDB" id="10636601at2759"/>
<protein>
    <submittedName>
        <fullName evidence="2">Uncharacterized protein</fullName>
    </submittedName>
</protein>
<dbReference type="EMBL" id="CM035413">
    <property type="protein sequence ID" value="KAH7430533.1"/>
    <property type="molecule type" value="Genomic_DNA"/>
</dbReference>
<keyword evidence="1" id="KW-1133">Transmembrane helix</keyword>
<comment type="caution">
    <text evidence="2">The sequence shown here is derived from an EMBL/GenBank/DDBJ whole genome shotgun (WGS) entry which is preliminary data.</text>
</comment>
<reference evidence="2" key="1">
    <citation type="submission" date="2021-08" db="EMBL/GenBank/DDBJ databases">
        <title>WGS assembly of Ceratopteris richardii.</title>
        <authorList>
            <person name="Marchant D.B."/>
            <person name="Chen G."/>
            <person name="Jenkins J."/>
            <person name="Shu S."/>
            <person name="Leebens-Mack J."/>
            <person name="Grimwood J."/>
            <person name="Schmutz J."/>
            <person name="Soltis P."/>
            <person name="Soltis D."/>
            <person name="Chen Z.-H."/>
        </authorList>
    </citation>
    <scope>NUCLEOTIDE SEQUENCE</scope>
    <source>
        <strain evidence="2">Whitten #5841</strain>
        <tissue evidence="2">Leaf</tissue>
    </source>
</reference>
<accession>A0A8T2U9S3</accession>
<gene>
    <name evidence="2" type="ORF">KP509_08G003000</name>
</gene>
<dbReference type="Proteomes" id="UP000825935">
    <property type="component" value="Chromosome 8"/>
</dbReference>
<dbReference type="AlphaFoldDB" id="A0A8T2U9S3"/>
<evidence type="ECO:0000313" key="2">
    <source>
        <dbReference type="EMBL" id="KAH7430533.1"/>
    </source>
</evidence>